<evidence type="ECO:0000313" key="2">
    <source>
        <dbReference type="EMBL" id="KAK8069033.1"/>
    </source>
</evidence>
<evidence type="ECO:0000313" key="3">
    <source>
        <dbReference type="Proteomes" id="UP001480595"/>
    </source>
</evidence>
<proteinExistence type="predicted"/>
<name>A0ABR1VGM1_9PEZI</name>
<organism evidence="2 3">
    <name type="scientific">Apiospora phragmitis</name>
    <dbReference type="NCBI Taxonomy" id="2905665"/>
    <lineage>
        <taxon>Eukaryota</taxon>
        <taxon>Fungi</taxon>
        <taxon>Dikarya</taxon>
        <taxon>Ascomycota</taxon>
        <taxon>Pezizomycotina</taxon>
        <taxon>Sordariomycetes</taxon>
        <taxon>Xylariomycetidae</taxon>
        <taxon>Amphisphaeriales</taxon>
        <taxon>Apiosporaceae</taxon>
        <taxon>Apiospora</taxon>
    </lineage>
</organism>
<sequence length="329" mass="36958">MSLEHRYCPAVANAAEVLQGHLRDLHASERRTQTELIRAKCEQFGVTTLASATLQEEQERELAPEVEQERQVEKPATIQPLEHQVHPDVLRMVSNGELRKSGKGFEGAFTSLRTSNVTSLTDLGGFGQGLLVTTDFSRTVELDERSSPDAFQRSVQWIMTFKNSLASHFMAILSPFEANALLPLIEKSPHVLLHIYLPRSNLTSPTLQHLRLYITPASPSNWEAPADLTMRLNLFAGQLYFDNFEEYKNMCAYLGLSYVPNEGNTAASIDGFVGRAQNPDCLFTQSPTAFLQFLMANVRRDRQDINRTHIGRMLTGEILTEADFQKSSQ</sequence>
<dbReference type="RefSeq" id="XP_066716327.1">
    <property type="nucleotide sequence ID" value="XM_066857058.1"/>
</dbReference>
<comment type="caution">
    <text evidence="2">The sequence shown here is derived from an EMBL/GenBank/DDBJ whole genome shotgun (WGS) entry which is preliminary data.</text>
</comment>
<dbReference type="GeneID" id="92090121"/>
<feature type="compositionally biased region" description="Basic and acidic residues" evidence="1">
    <location>
        <begin position="60"/>
        <end position="73"/>
    </location>
</feature>
<gene>
    <name evidence="2" type="ORF">PG994_005649</name>
</gene>
<evidence type="ECO:0000256" key="1">
    <source>
        <dbReference type="SAM" id="MobiDB-lite"/>
    </source>
</evidence>
<protein>
    <submittedName>
        <fullName evidence="2">Uncharacterized protein</fullName>
    </submittedName>
</protein>
<dbReference type="EMBL" id="JAQQWL010000006">
    <property type="protein sequence ID" value="KAK8069033.1"/>
    <property type="molecule type" value="Genomic_DNA"/>
</dbReference>
<dbReference type="Proteomes" id="UP001480595">
    <property type="component" value="Unassembled WGS sequence"/>
</dbReference>
<accession>A0ABR1VGM1</accession>
<reference evidence="2 3" key="1">
    <citation type="submission" date="2023-01" db="EMBL/GenBank/DDBJ databases">
        <title>Analysis of 21 Apiospora genomes using comparative genomics revels a genus with tremendous synthesis potential of carbohydrate active enzymes and secondary metabolites.</title>
        <authorList>
            <person name="Sorensen T."/>
        </authorList>
    </citation>
    <scope>NUCLEOTIDE SEQUENCE [LARGE SCALE GENOMIC DNA]</scope>
    <source>
        <strain evidence="2 3">CBS 135458</strain>
    </source>
</reference>
<keyword evidence="3" id="KW-1185">Reference proteome</keyword>
<feature type="region of interest" description="Disordered" evidence="1">
    <location>
        <begin position="55"/>
        <end position="76"/>
    </location>
</feature>